<proteinExistence type="predicted"/>
<dbReference type="InParanoid" id="A0A067RIG4"/>
<dbReference type="Gene3D" id="3.40.1800.20">
    <property type="match status" value="1"/>
</dbReference>
<dbReference type="PANTHER" id="PTHR39942:SF1">
    <property type="entry name" value="BCDNA.LD26519-RELATED"/>
    <property type="match status" value="1"/>
</dbReference>
<dbReference type="GO" id="GO:0005634">
    <property type="term" value="C:nucleus"/>
    <property type="evidence" value="ECO:0007669"/>
    <property type="project" value="InterPro"/>
</dbReference>
<accession>A0A067RIG4</accession>
<feature type="binding site" evidence="1">
    <location>
        <position position="59"/>
    </location>
    <ligand>
        <name>Zn(2+)</name>
        <dbReference type="ChEBI" id="CHEBI:29105"/>
    </ligand>
</feature>
<feature type="binding site" evidence="1">
    <location>
        <position position="56"/>
    </location>
    <ligand>
        <name>Zn(2+)</name>
        <dbReference type="ChEBI" id="CHEBI:29105"/>
    </ligand>
</feature>
<dbReference type="PROSITE" id="PS51915">
    <property type="entry name" value="ZAD"/>
    <property type="match status" value="1"/>
</dbReference>
<dbReference type="EMBL" id="KK852613">
    <property type="protein sequence ID" value="KDR20230.1"/>
    <property type="molecule type" value="Genomic_DNA"/>
</dbReference>
<evidence type="ECO:0000259" key="3">
    <source>
        <dbReference type="PROSITE" id="PS51915"/>
    </source>
</evidence>
<evidence type="ECO:0000256" key="1">
    <source>
        <dbReference type="PROSITE-ProRule" id="PRU01263"/>
    </source>
</evidence>
<dbReference type="InterPro" id="IPR012934">
    <property type="entry name" value="Znf_AD"/>
</dbReference>
<dbReference type="GO" id="GO:0008270">
    <property type="term" value="F:zinc ion binding"/>
    <property type="evidence" value="ECO:0007669"/>
    <property type="project" value="UniProtKB-UniRule"/>
</dbReference>
<keyword evidence="1" id="KW-0863">Zinc-finger</keyword>
<feature type="compositionally biased region" description="Acidic residues" evidence="2">
    <location>
        <begin position="140"/>
        <end position="166"/>
    </location>
</feature>
<dbReference type="Proteomes" id="UP000027135">
    <property type="component" value="Unassembled WGS sequence"/>
</dbReference>
<dbReference type="OMA" id="ECKPRRE"/>
<name>A0A067RIG4_ZOONE</name>
<dbReference type="eggNOG" id="ENOG502S1P9">
    <property type="taxonomic scope" value="Eukaryota"/>
</dbReference>
<dbReference type="Pfam" id="PF07776">
    <property type="entry name" value="zf-AD"/>
    <property type="match status" value="1"/>
</dbReference>
<dbReference type="SMART" id="SM00868">
    <property type="entry name" value="zf-AD"/>
    <property type="match status" value="1"/>
</dbReference>
<feature type="binding site" evidence="1">
    <location>
        <position position="10"/>
    </location>
    <ligand>
        <name>Zn(2+)</name>
        <dbReference type="ChEBI" id="CHEBI:29105"/>
    </ligand>
</feature>
<keyword evidence="5" id="KW-1185">Reference proteome</keyword>
<evidence type="ECO:0000256" key="2">
    <source>
        <dbReference type="SAM" id="MobiDB-lite"/>
    </source>
</evidence>
<organism evidence="4 5">
    <name type="scientific">Zootermopsis nevadensis</name>
    <name type="common">Dampwood termite</name>
    <dbReference type="NCBI Taxonomy" id="136037"/>
    <lineage>
        <taxon>Eukaryota</taxon>
        <taxon>Metazoa</taxon>
        <taxon>Ecdysozoa</taxon>
        <taxon>Arthropoda</taxon>
        <taxon>Hexapoda</taxon>
        <taxon>Insecta</taxon>
        <taxon>Pterygota</taxon>
        <taxon>Neoptera</taxon>
        <taxon>Polyneoptera</taxon>
        <taxon>Dictyoptera</taxon>
        <taxon>Blattodea</taxon>
        <taxon>Blattoidea</taxon>
        <taxon>Termitoidae</taxon>
        <taxon>Termopsidae</taxon>
        <taxon>Zootermopsis</taxon>
    </lineage>
</organism>
<evidence type="ECO:0000313" key="4">
    <source>
        <dbReference type="EMBL" id="KDR20230.1"/>
    </source>
</evidence>
<feature type="domain" description="ZAD" evidence="3">
    <location>
        <begin position="8"/>
        <end position="83"/>
    </location>
</feature>
<keyword evidence="1" id="KW-0862">Zinc</keyword>
<feature type="region of interest" description="Disordered" evidence="2">
    <location>
        <begin position="117"/>
        <end position="254"/>
    </location>
</feature>
<sequence>MSSLNYMELCRLCLVKERVSIPIFEGEGDVRQIYLKIASCLPVKVARDDKLPKKICDDCMYKLDNAYQFWNITANAEKQLLQWLGEITSDDKKSVPSNTIETEQLVLKEEAVEQDQGSELAKSLSRVEAVLADDDRGGSEDEEESESEDEGSNSEDSGDDDDDDGGGGEAPSKEEAESDEEPYEPLEPTTFVNVSLAGSDEAGPSGIQQQQQQQQQSQQQSQSSQLVQQSSQSQFLTPGAPSTSTAAAPASASG</sequence>
<evidence type="ECO:0000313" key="5">
    <source>
        <dbReference type="Proteomes" id="UP000027135"/>
    </source>
</evidence>
<reference evidence="4 5" key="1">
    <citation type="journal article" date="2014" name="Nat. Commun.">
        <title>Molecular traces of alternative social organization in a termite genome.</title>
        <authorList>
            <person name="Terrapon N."/>
            <person name="Li C."/>
            <person name="Robertson H.M."/>
            <person name="Ji L."/>
            <person name="Meng X."/>
            <person name="Booth W."/>
            <person name="Chen Z."/>
            <person name="Childers C.P."/>
            <person name="Glastad K.M."/>
            <person name="Gokhale K."/>
            <person name="Gowin J."/>
            <person name="Gronenberg W."/>
            <person name="Hermansen R.A."/>
            <person name="Hu H."/>
            <person name="Hunt B.G."/>
            <person name="Huylmans A.K."/>
            <person name="Khalil S.M."/>
            <person name="Mitchell R.D."/>
            <person name="Munoz-Torres M.C."/>
            <person name="Mustard J.A."/>
            <person name="Pan H."/>
            <person name="Reese J.T."/>
            <person name="Scharf M.E."/>
            <person name="Sun F."/>
            <person name="Vogel H."/>
            <person name="Xiao J."/>
            <person name="Yang W."/>
            <person name="Yang Z."/>
            <person name="Yang Z."/>
            <person name="Zhou J."/>
            <person name="Zhu J."/>
            <person name="Brent C.S."/>
            <person name="Elsik C.G."/>
            <person name="Goodisman M.A."/>
            <person name="Liberles D.A."/>
            <person name="Roe R.M."/>
            <person name="Vargo E.L."/>
            <person name="Vilcinskas A."/>
            <person name="Wang J."/>
            <person name="Bornberg-Bauer E."/>
            <person name="Korb J."/>
            <person name="Zhang G."/>
            <person name="Liebig J."/>
        </authorList>
    </citation>
    <scope>NUCLEOTIDE SEQUENCE [LARGE SCALE GENOMIC DNA]</scope>
    <source>
        <tissue evidence="4">Whole organism</tissue>
    </source>
</reference>
<feature type="binding site" evidence="1">
    <location>
        <position position="13"/>
    </location>
    <ligand>
        <name>Zn(2+)</name>
        <dbReference type="ChEBI" id="CHEBI:29105"/>
    </ligand>
</feature>
<dbReference type="PANTHER" id="PTHR39942">
    <property type="entry name" value="BCDNA.LD26519-RELATED"/>
    <property type="match status" value="1"/>
</dbReference>
<gene>
    <name evidence="4" type="ORF">L798_05539</name>
</gene>
<feature type="compositionally biased region" description="Low complexity" evidence="2">
    <location>
        <begin position="208"/>
        <end position="254"/>
    </location>
</feature>
<dbReference type="AlphaFoldDB" id="A0A067RIG4"/>
<keyword evidence="1" id="KW-0479">Metal-binding</keyword>
<dbReference type="SUPFAM" id="SSF57716">
    <property type="entry name" value="Glucocorticoid receptor-like (DNA-binding domain)"/>
    <property type="match status" value="1"/>
</dbReference>
<protein>
    <recommendedName>
        <fullName evidence="3">ZAD domain-containing protein</fullName>
    </recommendedName>
</protein>